<evidence type="ECO:0008006" key="3">
    <source>
        <dbReference type="Google" id="ProtNLM"/>
    </source>
</evidence>
<dbReference type="eggNOG" id="COG2867">
    <property type="taxonomic scope" value="Bacteria"/>
</dbReference>
<dbReference type="Proteomes" id="UP000007962">
    <property type="component" value="Chromosome"/>
</dbReference>
<gene>
    <name evidence="1" type="ordered locus">Bcav_0888</name>
</gene>
<dbReference type="InterPro" id="IPR023393">
    <property type="entry name" value="START-like_dom_sf"/>
</dbReference>
<dbReference type="KEGG" id="bcv:Bcav_0888"/>
<dbReference type="AlphaFoldDB" id="C5BZH7"/>
<accession>C5BZH7</accession>
<dbReference type="EMBL" id="CP001618">
    <property type="protein sequence ID" value="ACQ79149.1"/>
    <property type="molecule type" value="Genomic_DNA"/>
</dbReference>
<organism evidence="1 2">
    <name type="scientific">Beutenbergia cavernae (strain ATCC BAA-8 / DSM 12333 / CCUG 43141 / JCM 11478 / NBRC 16432 / NCIMB 13614 / HKI 0122)</name>
    <dbReference type="NCBI Taxonomy" id="471853"/>
    <lineage>
        <taxon>Bacteria</taxon>
        <taxon>Bacillati</taxon>
        <taxon>Actinomycetota</taxon>
        <taxon>Actinomycetes</taxon>
        <taxon>Micrococcales</taxon>
        <taxon>Beutenbergiaceae</taxon>
        <taxon>Beutenbergia</taxon>
    </lineage>
</organism>
<name>C5BZH7_BEUC1</name>
<proteinExistence type="predicted"/>
<evidence type="ECO:0000313" key="1">
    <source>
        <dbReference type="EMBL" id="ACQ79149.1"/>
    </source>
</evidence>
<dbReference type="CDD" id="cd07812">
    <property type="entry name" value="SRPBCC"/>
    <property type="match status" value="1"/>
</dbReference>
<dbReference type="RefSeq" id="WP_012725929.1">
    <property type="nucleotide sequence ID" value="NC_012669.1"/>
</dbReference>
<keyword evidence="2" id="KW-1185">Reference proteome</keyword>
<reference evidence="1 2" key="1">
    <citation type="journal article" date="2009" name="Stand. Genomic Sci.">
        <title>Complete genome sequence of Beutenbergia cavernae type strain (HKI 0122).</title>
        <authorList>
            <person name="Land M."/>
            <person name="Pukall R."/>
            <person name="Abt B."/>
            <person name="Goker M."/>
            <person name="Rohde M."/>
            <person name="Glavina Del Rio T."/>
            <person name="Tice H."/>
            <person name="Copeland A."/>
            <person name="Cheng J.F."/>
            <person name="Lucas S."/>
            <person name="Chen F."/>
            <person name="Nolan M."/>
            <person name="Bruce D."/>
            <person name="Goodwin L."/>
            <person name="Pitluck S."/>
            <person name="Ivanova N."/>
            <person name="Mavromatis K."/>
            <person name="Ovchinnikova G."/>
            <person name="Pati A."/>
            <person name="Chen A."/>
            <person name="Palaniappan K."/>
            <person name="Hauser L."/>
            <person name="Chang Y.J."/>
            <person name="Jefferies C.C."/>
            <person name="Saunders E."/>
            <person name="Brettin T."/>
            <person name="Detter J.C."/>
            <person name="Han C."/>
            <person name="Chain P."/>
            <person name="Bristow J."/>
            <person name="Eisen J.A."/>
            <person name="Markowitz V."/>
            <person name="Hugenholtz P."/>
            <person name="Kyrpides N.C."/>
            <person name="Klenk H.P."/>
            <person name="Lapidus A."/>
        </authorList>
    </citation>
    <scope>NUCLEOTIDE SEQUENCE [LARGE SCALE GENOMIC DNA]</scope>
    <source>
        <strain evidence="2">ATCC BAA-8 / DSM 12333 / NBRC 16432</strain>
    </source>
</reference>
<sequence length="170" mass="18400">MPAAVSRVLALPPADAFALVTDLPRHDRWIPFTRVQGPRRPHPGARYSALSLGVLRDRMELTVWREPDDDAVGVATYVKHGPVLLGTSTLTVRPHGTDAAPSSSLVTWSYDAWLAVLPPRATRRATSASGRAMAALALARMGRAVSSGRLPWRAAPQVCRRIRALTRPAA</sequence>
<dbReference type="SUPFAM" id="SSF55961">
    <property type="entry name" value="Bet v1-like"/>
    <property type="match status" value="1"/>
</dbReference>
<protein>
    <recommendedName>
        <fullName evidence="3">Polyketide cyclase/dehydrase</fullName>
    </recommendedName>
</protein>
<dbReference type="Gene3D" id="3.30.530.20">
    <property type="match status" value="1"/>
</dbReference>
<dbReference type="HOGENOM" id="CLU_123373_1_0_11"/>
<evidence type="ECO:0000313" key="2">
    <source>
        <dbReference type="Proteomes" id="UP000007962"/>
    </source>
</evidence>
<dbReference type="STRING" id="471853.Bcav_0888"/>
<dbReference type="Pfam" id="PF10604">
    <property type="entry name" value="Polyketide_cyc2"/>
    <property type="match status" value="1"/>
</dbReference>
<dbReference type="OrthoDB" id="4823586at2"/>
<dbReference type="InterPro" id="IPR019587">
    <property type="entry name" value="Polyketide_cyclase/dehydratase"/>
</dbReference>